<keyword evidence="2" id="KW-1277">Toxin-antitoxin system</keyword>
<keyword evidence="4" id="KW-0378">Hydrolase</keyword>
<keyword evidence="1" id="KW-0597">Phosphoprotein</keyword>
<evidence type="ECO:0000256" key="4">
    <source>
        <dbReference type="ARBA" id="ARBA00022801"/>
    </source>
</evidence>
<gene>
    <name evidence="5" type="ORF">HWN36_10765</name>
</gene>
<dbReference type="GO" id="GO:0110001">
    <property type="term" value="C:toxin-antitoxin complex"/>
    <property type="evidence" value="ECO:0007669"/>
    <property type="project" value="InterPro"/>
</dbReference>
<evidence type="ECO:0000256" key="1">
    <source>
        <dbReference type="ARBA" id="ARBA00022553"/>
    </source>
</evidence>
<comment type="caution">
    <text evidence="5">The sequence shown here is derived from an EMBL/GenBank/DDBJ whole genome shotgun (WGS) entry which is preliminary data.</text>
</comment>
<protein>
    <recommendedName>
        <fullName evidence="7">DUF86 domain-containing protein</fullName>
    </recommendedName>
</protein>
<dbReference type="InterPro" id="IPR008201">
    <property type="entry name" value="HepT-like"/>
</dbReference>
<reference evidence="5 6" key="1">
    <citation type="submission" date="2020-06" db="EMBL/GenBank/DDBJ databases">
        <title>Methanofollis fontis sp. nov., a methanogen isolated from marine sediments near a cold seep at Four-Way Closure Ridge offshore southwestern Taiwan.</title>
        <authorList>
            <person name="Chen S.-C."/>
            <person name="Teng N.-H."/>
            <person name="Lin Y.-S."/>
            <person name="Lai M.-C."/>
            <person name="Chen H.-H."/>
            <person name="Wang C.-C."/>
        </authorList>
    </citation>
    <scope>NUCLEOTIDE SEQUENCE [LARGE SCALE GENOMIC DNA]</scope>
    <source>
        <strain evidence="5 6">DSM 2702</strain>
    </source>
</reference>
<dbReference type="AlphaFoldDB" id="A0A7K4HSC3"/>
<accession>A0A7K4HSC3</accession>
<proteinExistence type="predicted"/>
<sequence>MRNRLIHGYFFVKYDIFRDTATSDLPPIIDDLEHLVAARRSGSKGDRASLIKHPVQRAGSAFPNGCSQTIIQYHR</sequence>
<evidence type="ECO:0000256" key="2">
    <source>
        <dbReference type="ARBA" id="ARBA00022649"/>
    </source>
</evidence>
<dbReference type="GO" id="GO:0004540">
    <property type="term" value="F:RNA nuclease activity"/>
    <property type="evidence" value="ECO:0007669"/>
    <property type="project" value="InterPro"/>
</dbReference>
<name>A0A7K4HSC3_9EURY</name>
<dbReference type="Proteomes" id="UP000570823">
    <property type="component" value="Unassembled WGS sequence"/>
</dbReference>
<dbReference type="GO" id="GO:0016787">
    <property type="term" value="F:hydrolase activity"/>
    <property type="evidence" value="ECO:0007669"/>
    <property type="project" value="UniProtKB-KW"/>
</dbReference>
<dbReference type="RefSeq" id="WP_176789369.1">
    <property type="nucleotide sequence ID" value="NZ_JABXWR010000001.1"/>
</dbReference>
<evidence type="ECO:0000313" key="5">
    <source>
        <dbReference type="EMBL" id="NVO67770.1"/>
    </source>
</evidence>
<dbReference type="EMBL" id="JABXWR010000001">
    <property type="protein sequence ID" value="NVO67770.1"/>
    <property type="molecule type" value="Genomic_DNA"/>
</dbReference>
<dbReference type="OrthoDB" id="318716at2157"/>
<keyword evidence="6" id="KW-1185">Reference proteome</keyword>
<organism evidence="5 6">
    <name type="scientific">Methanofollis tationis</name>
    <dbReference type="NCBI Taxonomy" id="81417"/>
    <lineage>
        <taxon>Archaea</taxon>
        <taxon>Methanobacteriati</taxon>
        <taxon>Methanobacteriota</taxon>
        <taxon>Stenosarchaea group</taxon>
        <taxon>Methanomicrobia</taxon>
        <taxon>Methanomicrobiales</taxon>
        <taxon>Methanomicrobiaceae</taxon>
        <taxon>Methanofollis</taxon>
    </lineage>
</organism>
<evidence type="ECO:0008006" key="7">
    <source>
        <dbReference type="Google" id="ProtNLM"/>
    </source>
</evidence>
<keyword evidence="3" id="KW-0540">Nuclease</keyword>
<evidence type="ECO:0000256" key="3">
    <source>
        <dbReference type="ARBA" id="ARBA00022722"/>
    </source>
</evidence>
<evidence type="ECO:0000313" key="6">
    <source>
        <dbReference type="Proteomes" id="UP000570823"/>
    </source>
</evidence>
<dbReference type="Pfam" id="PF01934">
    <property type="entry name" value="HepT-like"/>
    <property type="match status" value="1"/>
</dbReference>